<evidence type="ECO:0000313" key="3">
    <source>
        <dbReference type="Proteomes" id="UP001589683"/>
    </source>
</evidence>
<protein>
    <submittedName>
        <fullName evidence="2">Glutathione S-transferase family protein</fullName>
    </submittedName>
</protein>
<feature type="domain" description="GST N-terminal" evidence="1">
    <location>
        <begin position="1"/>
        <end position="78"/>
    </location>
</feature>
<evidence type="ECO:0000313" key="2">
    <source>
        <dbReference type="EMBL" id="MFB9230643.1"/>
    </source>
</evidence>
<dbReference type="PANTHER" id="PTHR42673:SF4">
    <property type="entry name" value="MALEYLACETOACETATE ISOMERASE"/>
    <property type="match status" value="1"/>
</dbReference>
<dbReference type="CDD" id="cd00570">
    <property type="entry name" value="GST_N_family"/>
    <property type="match status" value="1"/>
</dbReference>
<keyword evidence="3" id="KW-1185">Reference proteome</keyword>
<dbReference type="RefSeq" id="WP_213887467.1">
    <property type="nucleotide sequence ID" value="NZ_JAGFNU010000001.1"/>
</dbReference>
<dbReference type="PROSITE" id="PS50404">
    <property type="entry name" value="GST_NTER"/>
    <property type="match status" value="1"/>
</dbReference>
<dbReference type="PANTHER" id="PTHR42673">
    <property type="entry name" value="MALEYLACETOACETATE ISOMERASE"/>
    <property type="match status" value="1"/>
</dbReference>
<dbReference type="SUPFAM" id="SSF52833">
    <property type="entry name" value="Thioredoxin-like"/>
    <property type="match status" value="1"/>
</dbReference>
<dbReference type="Proteomes" id="UP001589683">
    <property type="component" value="Unassembled WGS sequence"/>
</dbReference>
<dbReference type="InterPro" id="IPR036249">
    <property type="entry name" value="Thioredoxin-like_sf"/>
</dbReference>
<dbReference type="InterPro" id="IPR040079">
    <property type="entry name" value="Glutathione_S-Trfase"/>
</dbReference>
<reference evidence="2 3" key="1">
    <citation type="submission" date="2024-09" db="EMBL/GenBank/DDBJ databases">
        <authorList>
            <person name="Sun Q."/>
            <person name="Mori K."/>
        </authorList>
    </citation>
    <scope>NUCLEOTIDE SEQUENCE [LARGE SCALE GENOMIC DNA]</scope>
    <source>
        <strain evidence="2 3">CECT 8726</strain>
    </source>
</reference>
<dbReference type="SFLD" id="SFLDS00019">
    <property type="entry name" value="Glutathione_Transferase_(cytos"/>
    <property type="match status" value="1"/>
</dbReference>
<dbReference type="Gene3D" id="3.40.30.10">
    <property type="entry name" value="Glutaredoxin"/>
    <property type="match status" value="1"/>
</dbReference>
<dbReference type="Pfam" id="PF13417">
    <property type="entry name" value="GST_N_3"/>
    <property type="match status" value="1"/>
</dbReference>
<dbReference type="InterPro" id="IPR036282">
    <property type="entry name" value="Glutathione-S-Trfase_C_sf"/>
</dbReference>
<sequence length="214" mass="24082">MLTIYAIPVSLYCAKLRILLRHKSLEWEELSPPGGYGSDEYKKIVPSGNLPALIDKDLLLADSEAIAEYLNEKYPEPAMLPDDLTGRAKIRERARFHDTRLEPALRQLFSLIPKAARDDARLRAGGEVLSRHLKTLARLLETAPLSRDALWLGDIGFAISVEWIAALEQAIGLPVNWPDAIRTYREDLRRHAAVDAELSEYLPRLLGYLAKATE</sequence>
<evidence type="ECO:0000259" key="1">
    <source>
        <dbReference type="PROSITE" id="PS50404"/>
    </source>
</evidence>
<organism evidence="2 3">
    <name type="scientific">Pseudohalocynthiibacter aestuariivivens</name>
    <dbReference type="NCBI Taxonomy" id="1591409"/>
    <lineage>
        <taxon>Bacteria</taxon>
        <taxon>Pseudomonadati</taxon>
        <taxon>Pseudomonadota</taxon>
        <taxon>Alphaproteobacteria</taxon>
        <taxon>Rhodobacterales</taxon>
        <taxon>Paracoccaceae</taxon>
        <taxon>Pseudohalocynthiibacter</taxon>
    </lineage>
</organism>
<dbReference type="SUPFAM" id="SSF47616">
    <property type="entry name" value="GST C-terminal domain-like"/>
    <property type="match status" value="1"/>
</dbReference>
<dbReference type="Gene3D" id="1.20.1050.10">
    <property type="match status" value="1"/>
</dbReference>
<name>A0ABV5JD48_9RHOB</name>
<gene>
    <name evidence="2" type="ORF">ACFFUT_02435</name>
</gene>
<proteinExistence type="predicted"/>
<dbReference type="InterPro" id="IPR004045">
    <property type="entry name" value="Glutathione_S-Trfase_N"/>
</dbReference>
<comment type="caution">
    <text evidence="2">The sequence shown here is derived from an EMBL/GenBank/DDBJ whole genome shotgun (WGS) entry which is preliminary data.</text>
</comment>
<dbReference type="EMBL" id="JBHMEA010000007">
    <property type="protein sequence ID" value="MFB9230643.1"/>
    <property type="molecule type" value="Genomic_DNA"/>
</dbReference>
<accession>A0ABV5JD48</accession>